<organism evidence="2 3">
    <name type="scientific">Cyphomyrmex costatus</name>
    <dbReference type="NCBI Taxonomy" id="456900"/>
    <lineage>
        <taxon>Eukaryota</taxon>
        <taxon>Metazoa</taxon>
        <taxon>Ecdysozoa</taxon>
        <taxon>Arthropoda</taxon>
        <taxon>Hexapoda</taxon>
        <taxon>Insecta</taxon>
        <taxon>Pterygota</taxon>
        <taxon>Neoptera</taxon>
        <taxon>Endopterygota</taxon>
        <taxon>Hymenoptera</taxon>
        <taxon>Apocrita</taxon>
        <taxon>Aculeata</taxon>
        <taxon>Formicoidea</taxon>
        <taxon>Formicidae</taxon>
        <taxon>Myrmicinae</taxon>
        <taxon>Cyphomyrmex</taxon>
    </lineage>
</organism>
<name>A0A195CGD8_9HYME</name>
<keyword evidence="3" id="KW-1185">Reference proteome</keyword>
<dbReference type="EMBL" id="KQ977827">
    <property type="protein sequence ID" value="KYM99466.1"/>
    <property type="molecule type" value="Genomic_DNA"/>
</dbReference>
<accession>A0A195CGD8</accession>
<sequence>EIMLFCLPLRSKLYKEYWKPLKTSAKRIIGHKAPIPSLNTEESISFKLFSRRSRFSKYVRLTKASAGNFSIAFFPKCRVSKEFSKPRQFSGTMRDILLPAYKIVYVIILQLIMLLIFLYCGCRNLSPLFSSCSMDILDELICCGIRGIGTL</sequence>
<dbReference type="Proteomes" id="UP000078542">
    <property type="component" value="Unassembled WGS sequence"/>
</dbReference>
<gene>
    <name evidence="2" type="ORF">ALC62_09813</name>
</gene>
<keyword evidence="1" id="KW-0812">Transmembrane</keyword>
<evidence type="ECO:0000256" key="1">
    <source>
        <dbReference type="SAM" id="Phobius"/>
    </source>
</evidence>
<evidence type="ECO:0000313" key="3">
    <source>
        <dbReference type="Proteomes" id="UP000078542"/>
    </source>
</evidence>
<reference evidence="2 3" key="1">
    <citation type="submission" date="2016-03" db="EMBL/GenBank/DDBJ databases">
        <title>Cyphomyrmex costatus WGS genome.</title>
        <authorList>
            <person name="Nygaard S."/>
            <person name="Hu H."/>
            <person name="Boomsma J."/>
            <person name="Zhang G."/>
        </authorList>
    </citation>
    <scope>NUCLEOTIDE SEQUENCE [LARGE SCALE GENOMIC DNA]</scope>
    <source>
        <strain evidence="2">MS0001</strain>
        <tissue evidence="2">Whole body</tissue>
    </source>
</reference>
<keyword evidence="1" id="KW-0472">Membrane</keyword>
<feature type="non-terminal residue" evidence="2">
    <location>
        <position position="1"/>
    </location>
</feature>
<dbReference type="AlphaFoldDB" id="A0A195CGD8"/>
<evidence type="ECO:0000313" key="2">
    <source>
        <dbReference type="EMBL" id="KYM99466.1"/>
    </source>
</evidence>
<protein>
    <submittedName>
        <fullName evidence="2">Uncharacterized protein</fullName>
    </submittedName>
</protein>
<feature type="transmembrane region" description="Helical" evidence="1">
    <location>
        <begin position="96"/>
        <end position="119"/>
    </location>
</feature>
<keyword evidence="1" id="KW-1133">Transmembrane helix</keyword>
<proteinExistence type="predicted"/>